<reference evidence="3 4" key="1">
    <citation type="submission" date="2015-04" db="EMBL/GenBank/DDBJ databases">
        <title>The draft genome sequence of Fusarium langsethiae, a T-2/HT-2 mycotoxin producer.</title>
        <authorList>
            <person name="Lysoe E."/>
            <person name="Divon H.H."/>
            <person name="Terzi V."/>
            <person name="Orru L."/>
            <person name="Lamontanara A."/>
            <person name="Kolseth A.-K."/>
            <person name="Frandsen R.J."/>
            <person name="Nielsen K."/>
            <person name="Thrane U."/>
        </authorList>
    </citation>
    <scope>NUCLEOTIDE SEQUENCE [LARGE SCALE GENOMIC DNA]</scope>
    <source>
        <strain evidence="3 4">Fl201059</strain>
    </source>
</reference>
<dbReference type="InterPro" id="IPR056823">
    <property type="entry name" value="TEN-like_YD-shell"/>
</dbReference>
<dbReference type="Proteomes" id="UP000037904">
    <property type="component" value="Unassembled WGS sequence"/>
</dbReference>
<dbReference type="InterPro" id="IPR050708">
    <property type="entry name" value="T6SS_VgrG/RHS"/>
</dbReference>
<accession>A0A0N0DBU3</accession>
<dbReference type="PANTHER" id="PTHR32305">
    <property type="match status" value="1"/>
</dbReference>
<feature type="domain" description="Teneurin-like YD-shell" evidence="2">
    <location>
        <begin position="1004"/>
        <end position="1325"/>
    </location>
</feature>
<comment type="caution">
    <text evidence="3">The sequence shown here is derived from an EMBL/GenBank/DDBJ whole genome shotgun (WGS) entry which is preliminary data.</text>
</comment>
<evidence type="ECO:0000313" key="4">
    <source>
        <dbReference type="Proteomes" id="UP000037904"/>
    </source>
</evidence>
<feature type="domain" description="Teneurin-like YD-shell" evidence="2">
    <location>
        <begin position="832"/>
        <end position="938"/>
    </location>
</feature>
<keyword evidence="1" id="KW-0677">Repeat</keyword>
<proteinExistence type="predicted"/>
<evidence type="ECO:0000256" key="1">
    <source>
        <dbReference type="ARBA" id="ARBA00022737"/>
    </source>
</evidence>
<organism evidence="3 4">
    <name type="scientific">Fusarium langsethiae</name>
    <dbReference type="NCBI Taxonomy" id="179993"/>
    <lineage>
        <taxon>Eukaryota</taxon>
        <taxon>Fungi</taxon>
        <taxon>Dikarya</taxon>
        <taxon>Ascomycota</taxon>
        <taxon>Pezizomycotina</taxon>
        <taxon>Sordariomycetes</taxon>
        <taxon>Hypocreomycetidae</taxon>
        <taxon>Hypocreales</taxon>
        <taxon>Nectriaceae</taxon>
        <taxon>Fusarium</taxon>
    </lineage>
</organism>
<protein>
    <recommendedName>
        <fullName evidence="2">Teneurin-like YD-shell domain-containing protein</fullName>
    </recommendedName>
</protein>
<dbReference type="NCBIfam" id="TIGR03696">
    <property type="entry name" value="Rhs_assc_core"/>
    <property type="match status" value="1"/>
</dbReference>
<dbReference type="EMBL" id="JXCE01000447">
    <property type="protein sequence ID" value="KPA37264.1"/>
    <property type="molecule type" value="Genomic_DNA"/>
</dbReference>
<keyword evidence="4" id="KW-1185">Reference proteome</keyword>
<dbReference type="PANTHER" id="PTHR32305:SF15">
    <property type="entry name" value="PROTEIN RHSA-RELATED"/>
    <property type="match status" value="1"/>
</dbReference>
<evidence type="ECO:0000313" key="3">
    <source>
        <dbReference type="EMBL" id="KPA37264.1"/>
    </source>
</evidence>
<gene>
    <name evidence="3" type="ORF">FLAG1_09927</name>
</gene>
<evidence type="ECO:0000259" key="2">
    <source>
        <dbReference type="Pfam" id="PF25023"/>
    </source>
</evidence>
<dbReference type="Pfam" id="PF25023">
    <property type="entry name" value="TEN_YD-shell"/>
    <property type="match status" value="2"/>
</dbReference>
<sequence length="1587" mass="174161">MASGQFQGSHAFTRGEQLYQESVNPNTGSLTIKAPLVNLTGVRSTLDFKLSLVYSAGSLGTFGLPNNWGLDLPYVCGGKSLTTGGRTYVVDLGWSDSDGHKSGLRYVNNHGIVLTKVVPPLPLPSEKRGLYGWKLRNPDGSTDYLDQAGKPRERHDMYGNHLHLTYANDLEGGPDSPRVWLRSIQDSWGQQITFGHQPGSGMSIKTPNGGEIKVVFSNATGGVTLVTNPEGLKTSFEYVDFDEGRRLVSSVKYPSGLRSRYSYTPITYLGSDGSPHAMAAVQDHYQVSMSDNTVHRHDHYAYDVVKTVSGGDGKPLLRVRTWYNNLHLPTEEVILAPDVKGSFTETRKKLMTYDIDYERFARTCAYELPVQTEVFHCAKVAGKVEWVPRRRSKAAYNGYYNPVTSSDELYCPEKGYEKQSTVEKEYHSTLAGPQILKSSTYRDEVAEWEEHMESALTPDGKDISSAITTFRSSRGGDSHVRPWKHITYQYDAQGRLVGEELAWSPGASVPDDSAVSATETKKYEYQNGILTEYRSNAFGETETVERDMRIPLGPITRRVLPLGQTESFTYDAIGRVTGYTDALRLETKTSYATNDLKGSLFTIVTPMGYTLTTRLDMLNREVEATDNGDPTGNGTATSRTLWTKEYDALSRTIEERNHLGLATRHSYDELDRPLTTVDPMGNVVRYQYENGGLREIKTLNGYQRTVRNLNARLEALEVTSYADSGDAPADHCIVEEHGYDGRGNKIRSKLFRKTSDGNGTWTSTITREEVTEYGPENAVLSQSVTGYTDRGTDVVLRCFVLDLFGNVYTSTKDVTYADDRQCLGYKGGIHIFDRANRPILFRNQEGQEERHVYNKNGWITKLVRMDGTEICYNHDALGRITRTSYPDSQTTYVFDQDGRLTQTKEDGGTDVQYQYSLDGSLEQVTYGDGRKQTFELDQYSRATCETDACGVVQEITYNELGSVSRQSCGGDTVTYMYGSVNHTAGQALGAKVTGKQHAHLTELTHDGFNRVRRTRVRDTARGITLLDTNLTRDAHGRVTALTSTSEASQSLNVKRVFAYDGLGQLVEERRCATTESTTEKCWDVTKYQYDGNSNVVLLSRNDDAVTMTYNKIDQRTDSGIAYDTNGRMKVDATGQRYSFDARDRLLSVESSNSAATDTASRSSSTRFAYHADDFLAKHHRGDPNVANTEMYYSRGKINTMRSANAQEDGKEEEQMSFLSDSTASLVSSISNLRGKQYFLDQLGSTALIMQDIAEEETRRYTSAAYDAYGNPLGSVDSQDDDNNDNKRHTVNFGFAQELSDPGTGLVYLRSRYYSPQHLAFISMDSRRLQENRYTYCSGDPVNRTDPSGHSWMDEFFTIQHLASLALGLAVGIGASFIAGPVLGAAAAGALNIGAVSASEMGILAGAVATEVLVPLATGAVSGIAGGVAYSASMGEQVDGWDIAVYAAGGVMGEATATAVRPLVRPYMARLLASGKAQNLSKWGTRKLLGWASGKTTQMALQQIGLAAESRGFAGVVGAAGLTAAAGRSLSSPLSVGVSAALWTAADAGTEMRRLGVKASSGSFYHSPTAAGWSAEVWGSPSSLDRLG</sequence>
<dbReference type="InterPro" id="IPR022385">
    <property type="entry name" value="Rhs_assc_core"/>
</dbReference>
<dbReference type="Gene3D" id="2.180.10.10">
    <property type="entry name" value="RHS repeat-associated core"/>
    <property type="match status" value="2"/>
</dbReference>
<name>A0A0N0DBU3_FUSLA</name>